<dbReference type="GO" id="GO:0004141">
    <property type="term" value="F:dethiobiotin synthase activity"/>
    <property type="evidence" value="ECO:0007669"/>
    <property type="project" value="TreeGrafter"/>
</dbReference>
<reference evidence="4" key="1">
    <citation type="journal article" date="2020" name="bioRxiv">
        <title>Hybrid origin of Populus tomentosa Carr. identified through genome sequencing and phylogenomic analysis.</title>
        <authorList>
            <person name="An X."/>
            <person name="Gao K."/>
            <person name="Chen Z."/>
            <person name="Li J."/>
            <person name="Yang X."/>
            <person name="Yang X."/>
            <person name="Zhou J."/>
            <person name="Guo T."/>
            <person name="Zhao T."/>
            <person name="Huang S."/>
            <person name="Miao D."/>
            <person name="Khan W.U."/>
            <person name="Rao P."/>
            <person name="Ye M."/>
            <person name="Lei B."/>
            <person name="Liao W."/>
            <person name="Wang J."/>
            <person name="Ji L."/>
            <person name="Li Y."/>
            <person name="Guo B."/>
            <person name="Mustafa N.S."/>
            <person name="Li S."/>
            <person name="Yun Q."/>
            <person name="Keller S.R."/>
            <person name="Mao J."/>
            <person name="Zhang R."/>
            <person name="Strauss S.H."/>
        </authorList>
    </citation>
    <scope>NUCLEOTIDE SEQUENCE</scope>
    <source>
        <strain evidence="4">GM15</strain>
        <tissue evidence="4">Leaf</tissue>
    </source>
</reference>
<dbReference type="PANTHER" id="PTHR42684">
    <property type="entry name" value="ADENOSYLMETHIONINE-8-AMINO-7-OXONONANOATE AMINOTRANSFERASE"/>
    <property type="match status" value="1"/>
</dbReference>
<dbReference type="AlphaFoldDB" id="A0A8X8CZJ1"/>
<dbReference type="Proteomes" id="UP000886885">
    <property type="component" value="Chromosome 6A"/>
</dbReference>
<dbReference type="PANTHER" id="PTHR42684:SF3">
    <property type="entry name" value="ADENOSYLMETHIONINE-8-AMINO-7-OXONONANOATE AMINOTRANSFERASE"/>
    <property type="match status" value="1"/>
</dbReference>
<dbReference type="CDD" id="cd03109">
    <property type="entry name" value="DTBS"/>
    <property type="match status" value="1"/>
</dbReference>
<organism evidence="4 5">
    <name type="scientific">Populus tomentosa</name>
    <name type="common">Chinese white poplar</name>
    <dbReference type="NCBI Taxonomy" id="118781"/>
    <lineage>
        <taxon>Eukaryota</taxon>
        <taxon>Viridiplantae</taxon>
        <taxon>Streptophyta</taxon>
        <taxon>Embryophyta</taxon>
        <taxon>Tracheophyta</taxon>
        <taxon>Spermatophyta</taxon>
        <taxon>Magnoliopsida</taxon>
        <taxon>eudicotyledons</taxon>
        <taxon>Gunneridae</taxon>
        <taxon>Pentapetalae</taxon>
        <taxon>rosids</taxon>
        <taxon>fabids</taxon>
        <taxon>Malpighiales</taxon>
        <taxon>Salicaceae</taxon>
        <taxon>Saliceae</taxon>
        <taxon>Populus</taxon>
    </lineage>
</organism>
<dbReference type="FunFam" id="3.90.1150.10:FF:000090">
    <property type="entry name" value="Bifunctional dethiobiotin synthetase/7,8-diamino-pelargonic acid aminotransferase, mitochondrial"/>
    <property type="match status" value="1"/>
</dbReference>
<keyword evidence="2" id="KW-0032">Aminotransferase</keyword>
<comment type="caution">
    <text evidence="4">The sequence shown here is derived from an EMBL/GenBank/DDBJ whole genome shotgun (WGS) entry which is preliminary data.</text>
</comment>
<dbReference type="Pfam" id="PF00202">
    <property type="entry name" value="Aminotran_3"/>
    <property type="match status" value="1"/>
</dbReference>
<dbReference type="GO" id="GO:0005739">
    <property type="term" value="C:mitochondrion"/>
    <property type="evidence" value="ECO:0007669"/>
    <property type="project" value="UniProtKB-SubCell"/>
</dbReference>
<dbReference type="GO" id="GO:0004015">
    <property type="term" value="F:adenosylmethionine-8-amino-7-oxononanoate transaminase activity"/>
    <property type="evidence" value="ECO:0007669"/>
    <property type="project" value="TreeGrafter"/>
</dbReference>
<name>A0A8X8CZJ1_POPTO</name>
<dbReference type="PROSITE" id="PS00600">
    <property type="entry name" value="AA_TRANSFER_CLASS_3"/>
    <property type="match status" value="1"/>
</dbReference>
<evidence type="ECO:0000313" key="4">
    <source>
        <dbReference type="EMBL" id="KAG6772175.1"/>
    </source>
</evidence>
<dbReference type="GO" id="GO:0009102">
    <property type="term" value="P:biotin biosynthetic process"/>
    <property type="evidence" value="ECO:0007669"/>
    <property type="project" value="TreeGrafter"/>
</dbReference>
<dbReference type="OrthoDB" id="425114at2759"/>
<dbReference type="EMBL" id="JAAWWB010000011">
    <property type="protein sequence ID" value="KAG6772175.1"/>
    <property type="molecule type" value="Genomic_DNA"/>
</dbReference>
<comment type="subcellular location">
    <subcellularLocation>
        <location evidence="1">Mitochondrion</location>
    </subcellularLocation>
</comment>
<keyword evidence="3" id="KW-0808">Transferase</keyword>
<evidence type="ECO:0000313" key="5">
    <source>
        <dbReference type="Proteomes" id="UP000886885"/>
    </source>
</evidence>
<evidence type="ECO:0000256" key="2">
    <source>
        <dbReference type="ARBA" id="ARBA00022576"/>
    </source>
</evidence>
<keyword evidence="5" id="KW-1185">Reference proteome</keyword>
<dbReference type="GO" id="GO:0030170">
    <property type="term" value="F:pyridoxal phosphate binding"/>
    <property type="evidence" value="ECO:0007669"/>
    <property type="project" value="InterPro"/>
</dbReference>
<evidence type="ECO:0000256" key="1">
    <source>
        <dbReference type="ARBA" id="ARBA00004173"/>
    </source>
</evidence>
<sequence>MLFLHLRSSRHHSLLRIHIKFLSTISSQHLHLPLSFPTYMIWGSNTSLGKTLISTGLASSFLLSPRTTNKTPKFVYLKPIQTGFPSDSDSHFVFSKLSSLASLRSSPLSLSASNSVLNSSLSAASSLFGDDSKTKGRNLGIYNLNFTEENRFVKDGVNVVSELVCETLYAWKEAVSPHLAAEKENGVVEDSLVLETLEKCLRKEEDRKVEEMDVFCVVETAGGVASPGPSGTLQCDLYRNLNIRDTYSFELRLHGRNELVLVRFERFVAVILTTVYTYVNAVLAWMQNCISQPFRLPGVLMGDGRLGGISGTISAYESLKLRGYDIVAVVLEDHGLVNEVPLLSYLRNRVPVIVLPPVPQDMSNDLVEWFGDSDEAFNSLKEIMISAFSERILRLNDMAKKAVHTLWWPFTQHKLVPEEAVTVIDSRCGENFAIYKVQDNQFITQQFDGCASWWTQGPDATLQLVQLMLMHLCDIGIEFCILNGKLVCCGCGVPSNMDSKQLANLAAKSTLINFIWQQSTMGPAALWFQTELAREMGYAAARYGHVMFPENVYEPVLECAELLLEGVGKGWASRTYYSDNGSTAIEIALKMAFRKFSFDNGLVLDFPNNNRTDKSVQLKVLALKGSYHGDTLGAMEAQAPSSYTGFLQQPWYTGRGLFLDPPTVSMSNYKWNLSLPEGMHCENMTKKDMIIQGAGGMLMIDPLFQRVLVSECRSRNIPVIFDEVFTGFWRLGTESAAELLGCLPDIACFAKLMTGGVIPLAATLASDAVFDSFLGESKLKALLHGHSYSAHAMGCSAAAKSIEWFKDPQTNHNIISGRRLLRELWDAELVQQISSHPSVERVIALGTLFALELRAEGHNVGYASLYAHSLLQKLREDGVYMRPLGNVIYLMCGPCTSPEICTSLLIKLYTRLEEFTQVQQASC</sequence>
<proteinExistence type="predicted"/>
<accession>A0A8X8CZJ1</accession>
<dbReference type="InterPro" id="IPR005814">
    <property type="entry name" value="Aminotrans_3"/>
</dbReference>
<dbReference type="InterPro" id="IPR049704">
    <property type="entry name" value="Aminotrans_3_PPA_site"/>
</dbReference>
<gene>
    <name evidence="4" type="ORF">POTOM_023572</name>
</gene>
<protein>
    <submittedName>
        <fullName evidence="4">Uncharacterized protein</fullName>
    </submittedName>
</protein>
<evidence type="ECO:0000256" key="3">
    <source>
        <dbReference type="ARBA" id="ARBA00022679"/>
    </source>
</evidence>